<reference evidence="2 3" key="1">
    <citation type="submission" date="2020-06" db="EMBL/GenBank/DDBJ databases">
        <title>Transcriptomic and genomic resources for Thalictrum thalictroides and T. hernandezii: Facilitating candidate gene discovery in an emerging model plant lineage.</title>
        <authorList>
            <person name="Arias T."/>
            <person name="Riano-Pachon D.M."/>
            <person name="Di Stilio V.S."/>
        </authorList>
    </citation>
    <scope>NUCLEOTIDE SEQUENCE [LARGE SCALE GENOMIC DNA]</scope>
    <source>
        <strain evidence="3">cv. WT478/WT964</strain>
        <tissue evidence="2">Leaves</tissue>
    </source>
</reference>
<feature type="compositionally biased region" description="Basic and acidic residues" evidence="1">
    <location>
        <begin position="79"/>
        <end position="94"/>
    </location>
</feature>
<sequence length="190" mass="21332">DDDEDGYRPHFVHSNCGNIPSNAAGSSSNTQEDPSDSQDVVAILFEMRKNNNFWEGFSVEVEEYGVVQTQLETQGTGENKPKDDSESRSIHEDIDSTYIDSEVDVHDSSRTWTTTDELETMSMYESMPTLEHFSIHGNVPHPESNFPSQSNVPQQAGNAPSQANTPQQHENIPSEENTPQQAWQYSIPRK</sequence>
<evidence type="ECO:0000313" key="3">
    <source>
        <dbReference type="Proteomes" id="UP000554482"/>
    </source>
</evidence>
<evidence type="ECO:0000256" key="1">
    <source>
        <dbReference type="SAM" id="MobiDB-lite"/>
    </source>
</evidence>
<proteinExistence type="predicted"/>
<feature type="region of interest" description="Disordered" evidence="1">
    <location>
        <begin position="1"/>
        <end position="37"/>
    </location>
</feature>
<organism evidence="2 3">
    <name type="scientific">Thalictrum thalictroides</name>
    <name type="common">Rue-anemone</name>
    <name type="synonym">Anemone thalictroides</name>
    <dbReference type="NCBI Taxonomy" id="46969"/>
    <lineage>
        <taxon>Eukaryota</taxon>
        <taxon>Viridiplantae</taxon>
        <taxon>Streptophyta</taxon>
        <taxon>Embryophyta</taxon>
        <taxon>Tracheophyta</taxon>
        <taxon>Spermatophyta</taxon>
        <taxon>Magnoliopsida</taxon>
        <taxon>Ranunculales</taxon>
        <taxon>Ranunculaceae</taxon>
        <taxon>Thalictroideae</taxon>
        <taxon>Thalictrum</taxon>
    </lineage>
</organism>
<dbReference type="EMBL" id="JABWDY010024113">
    <property type="protein sequence ID" value="KAF5190504.1"/>
    <property type="molecule type" value="Genomic_DNA"/>
</dbReference>
<feature type="region of interest" description="Disordered" evidence="1">
    <location>
        <begin position="70"/>
        <end position="99"/>
    </location>
</feature>
<feature type="compositionally biased region" description="Polar residues" evidence="1">
    <location>
        <begin position="15"/>
        <end position="32"/>
    </location>
</feature>
<name>A0A7J6VZG3_THATH</name>
<dbReference type="Proteomes" id="UP000554482">
    <property type="component" value="Unassembled WGS sequence"/>
</dbReference>
<evidence type="ECO:0000313" key="2">
    <source>
        <dbReference type="EMBL" id="KAF5190504.1"/>
    </source>
</evidence>
<keyword evidence="3" id="KW-1185">Reference proteome</keyword>
<feature type="non-terminal residue" evidence="2">
    <location>
        <position position="1"/>
    </location>
</feature>
<feature type="region of interest" description="Disordered" evidence="1">
    <location>
        <begin position="135"/>
        <end position="190"/>
    </location>
</feature>
<feature type="compositionally biased region" description="Polar residues" evidence="1">
    <location>
        <begin position="145"/>
        <end position="184"/>
    </location>
</feature>
<gene>
    <name evidence="2" type="ORF">FRX31_019909</name>
</gene>
<accession>A0A7J6VZG3</accession>
<protein>
    <submittedName>
        <fullName evidence="2">Uncharacterized protein</fullName>
    </submittedName>
</protein>
<comment type="caution">
    <text evidence="2">The sequence shown here is derived from an EMBL/GenBank/DDBJ whole genome shotgun (WGS) entry which is preliminary data.</text>
</comment>
<dbReference type="AlphaFoldDB" id="A0A7J6VZG3"/>